<comment type="caution">
    <text evidence="13">The sequence shown here is derived from an EMBL/GenBank/DDBJ whole genome shotgun (WGS) entry which is preliminary data.</text>
</comment>
<evidence type="ECO:0000256" key="7">
    <source>
        <dbReference type="ARBA" id="ARBA00023180"/>
    </source>
</evidence>
<feature type="transmembrane region" description="Helical" evidence="10">
    <location>
        <begin position="931"/>
        <end position="952"/>
    </location>
</feature>
<evidence type="ECO:0000256" key="10">
    <source>
        <dbReference type="SAM" id="Phobius"/>
    </source>
</evidence>
<dbReference type="SUPFAM" id="SSF53822">
    <property type="entry name" value="Periplasmic binding protein-like I"/>
    <property type="match status" value="2"/>
</dbReference>
<keyword evidence="5 10" id="KW-0472">Membrane</keyword>
<keyword evidence="8" id="KW-0807">Transducer</keyword>
<dbReference type="Proteomes" id="UP001295423">
    <property type="component" value="Unassembled WGS sequence"/>
</dbReference>
<protein>
    <recommendedName>
        <fullName evidence="12">G-protein coupled receptors family 3 profile domain-containing protein</fullName>
    </recommendedName>
</protein>
<evidence type="ECO:0000256" key="1">
    <source>
        <dbReference type="ARBA" id="ARBA00004141"/>
    </source>
</evidence>
<feature type="transmembrane region" description="Helical" evidence="10">
    <location>
        <begin position="751"/>
        <end position="774"/>
    </location>
</feature>
<comment type="subcellular location">
    <subcellularLocation>
        <location evidence="1">Membrane</location>
        <topology evidence="1">Multi-pass membrane protein</topology>
    </subcellularLocation>
</comment>
<gene>
    <name evidence="13" type="ORF">CYCCA115_LOCUS17543</name>
</gene>
<feature type="transmembrane region" description="Helical" evidence="10">
    <location>
        <begin position="891"/>
        <end position="911"/>
    </location>
</feature>
<evidence type="ECO:0000256" key="2">
    <source>
        <dbReference type="ARBA" id="ARBA00022692"/>
    </source>
</evidence>
<sequence>MRSSSVSSVTLLWLGVFLGVISAAAVAATPDWNCDPCIKRTDYHIRAIVHGEASDDYWVQTSAAMHQAARDMRVDFRMDNLVDAYDPAQMAASIRSLIPTSDVAPNINERTPNALIVTIPSDEVREAVEELIQKTDIPVFGMNSGYQIAKDMNLQCHIAQDDFLAGQEAARQFLKLYYPAWNETGSPTTMIFNNNSTNITTSTTPHRALFINHEHGNSGVDDRYRGFRDTLQAAFGEEHVVVDQLILDPVQESSHEKAIAQALEGCPYTDGVLAPLQKLELLTSAYYKNECSFVAQKSGIFDVDSKVYDAIALGKVAFAVSQQQYLQGAATVTLAAIYATTGFQLYFPSGENRHGTYLSGPKVVKLQNLPSDSQQICESEGFPVCNNDGTSPNPQGRCPCRDRSNIRIGGSTPHPESTPSHWGVIWEAARHAANDGGIDLILDELERLDATESEFDKIGQKYVSLCQSGVDGVFGSAVPFDEVLDLCSSLEVPFVSVSSAVEESHQHAITMSHYNSAYAASQKMIEAGMKRGYCVQWHLSNDLDDRCFGLRDAIADSGLDITYEGVIYPPEGQTYHDNVLLYQKIVHDFIPEEGDWEGIGLLLVSDPFAEGSVLLQDQHPKLLIGAFDSGEKVLQYVDEGRILFAVDQQPYLQGYLAVRLLAWYAHTKQSLFTQLLESGPQFIYEAPSAELQACKAAKFDVCPEAVFYNKNQLDQVRPFGLAFACILIALSLALIAWTVKNQRVQIVRASQPIFLITICMGTTILATTIIPLSLDDGVLHEEGGCVDCECPGCDKACMAAPWLFTLGFTVVFAALFSKVWRLNKLVESAARFRRVTIRELDVIIPFGMLLCLNVIFMLVWTLVDPMYYDREQRCGLDESTSFGSCRLGRTGVSSAMAFSVAAVDFSALLLANLQAYKARQIKTDFNESAHVGIAMLGILQIFLVGTPLVFLVNDNPPAEFFVLTAIVSVVCLSVLLLIFVPKIMRSKNAPTGAWASGDFFGRNAPNSGMDFTPGSSQLEANSDPGTRPSSVLHNKSALADLPEQISSAFDPSAEQQIPLDQSENTKEC</sequence>
<feature type="chain" id="PRO_5042038996" description="G-protein coupled receptors family 3 profile domain-containing protein" evidence="11">
    <location>
        <begin position="24"/>
        <end position="1068"/>
    </location>
</feature>
<accession>A0AAD2JK92</accession>
<dbReference type="InterPro" id="IPR025997">
    <property type="entry name" value="SBP_2_dom"/>
</dbReference>
<proteinExistence type="predicted"/>
<feature type="transmembrane region" description="Helical" evidence="10">
    <location>
        <begin position="842"/>
        <end position="863"/>
    </location>
</feature>
<evidence type="ECO:0000313" key="14">
    <source>
        <dbReference type="Proteomes" id="UP001295423"/>
    </source>
</evidence>
<feature type="region of interest" description="Disordered" evidence="9">
    <location>
        <begin position="1010"/>
        <end position="1033"/>
    </location>
</feature>
<feature type="transmembrane region" description="Helical" evidence="10">
    <location>
        <begin position="719"/>
        <end position="739"/>
    </location>
</feature>
<dbReference type="PROSITE" id="PS50259">
    <property type="entry name" value="G_PROTEIN_RECEP_F3_4"/>
    <property type="match status" value="1"/>
</dbReference>
<evidence type="ECO:0000256" key="4">
    <source>
        <dbReference type="ARBA" id="ARBA00023040"/>
    </source>
</evidence>
<feature type="transmembrane region" description="Helical" evidence="10">
    <location>
        <begin position="802"/>
        <end position="821"/>
    </location>
</feature>
<name>A0AAD2JK92_9STRA</name>
<feature type="transmembrane region" description="Helical" evidence="10">
    <location>
        <begin position="958"/>
        <end position="980"/>
    </location>
</feature>
<evidence type="ECO:0000256" key="5">
    <source>
        <dbReference type="ARBA" id="ARBA00023136"/>
    </source>
</evidence>
<dbReference type="Gene3D" id="3.40.50.2300">
    <property type="match status" value="4"/>
</dbReference>
<dbReference type="PANTHER" id="PTHR10519">
    <property type="entry name" value="GABA-B RECEPTOR"/>
    <property type="match status" value="1"/>
</dbReference>
<evidence type="ECO:0000256" key="6">
    <source>
        <dbReference type="ARBA" id="ARBA00023170"/>
    </source>
</evidence>
<dbReference type="EMBL" id="CAKOGP040001980">
    <property type="protein sequence ID" value="CAJ1959119.1"/>
    <property type="molecule type" value="Genomic_DNA"/>
</dbReference>
<keyword evidence="2 10" id="KW-0812">Transmembrane</keyword>
<keyword evidence="11" id="KW-0732">Signal</keyword>
<keyword evidence="7" id="KW-0325">Glycoprotein</keyword>
<keyword evidence="14" id="KW-1185">Reference proteome</keyword>
<reference evidence="13" key="1">
    <citation type="submission" date="2023-08" db="EMBL/GenBank/DDBJ databases">
        <authorList>
            <person name="Audoor S."/>
            <person name="Bilcke G."/>
        </authorList>
    </citation>
    <scope>NUCLEOTIDE SEQUENCE</scope>
</reference>
<dbReference type="GO" id="GO:0038039">
    <property type="term" value="C:G protein-coupled receptor heterodimeric complex"/>
    <property type="evidence" value="ECO:0007669"/>
    <property type="project" value="TreeGrafter"/>
</dbReference>
<evidence type="ECO:0000256" key="11">
    <source>
        <dbReference type="SAM" id="SignalP"/>
    </source>
</evidence>
<dbReference type="InterPro" id="IPR028082">
    <property type="entry name" value="Peripla_BP_I"/>
</dbReference>
<feature type="domain" description="G-protein coupled receptors family 3 profile" evidence="12">
    <location>
        <begin position="796"/>
        <end position="983"/>
    </location>
</feature>
<feature type="compositionally biased region" description="Polar residues" evidence="9">
    <location>
        <begin position="1013"/>
        <end position="1033"/>
    </location>
</feature>
<dbReference type="Pfam" id="PF00003">
    <property type="entry name" value="7tm_3"/>
    <property type="match status" value="1"/>
</dbReference>
<keyword evidence="4" id="KW-0297">G-protein coupled receptor</keyword>
<evidence type="ECO:0000256" key="9">
    <source>
        <dbReference type="SAM" id="MobiDB-lite"/>
    </source>
</evidence>
<keyword evidence="3 10" id="KW-1133">Transmembrane helix</keyword>
<dbReference type="InterPro" id="IPR002455">
    <property type="entry name" value="GPCR3_GABA-B"/>
</dbReference>
<feature type="signal peptide" evidence="11">
    <location>
        <begin position="1"/>
        <end position="23"/>
    </location>
</feature>
<dbReference type="GO" id="GO:0004965">
    <property type="term" value="F:G protein-coupled GABA receptor activity"/>
    <property type="evidence" value="ECO:0007669"/>
    <property type="project" value="InterPro"/>
</dbReference>
<dbReference type="CDD" id="cd15047">
    <property type="entry name" value="7tmC_GABA-B-like"/>
    <property type="match status" value="1"/>
</dbReference>
<keyword evidence="6" id="KW-0675">Receptor</keyword>
<evidence type="ECO:0000313" key="13">
    <source>
        <dbReference type="EMBL" id="CAJ1959119.1"/>
    </source>
</evidence>
<dbReference type="Pfam" id="PF13407">
    <property type="entry name" value="Peripla_BP_4"/>
    <property type="match status" value="2"/>
</dbReference>
<evidence type="ECO:0000256" key="3">
    <source>
        <dbReference type="ARBA" id="ARBA00022989"/>
    </source>
</evidence>
<dbReference type="InterPro" id="IPR017978">
    <property type="entry name" value="GPCR_3_C"/>
</dbReference>
<evidence type="ECO:0000256" key="8">
    <source>
        <dbReference type="ARBA" id="ARBA00023224"/>
    </source>
</evidence>
<dbReference type="PANTHER" id="PTHR10519:SF20">
    <property type="entry name" value="G-PROTEIN COUPLED RECEPTOR 156-RELATED"/>
    <property type="match status" value="1"/>
</dbReference>
<evidence type="ECO:0000259" key="12">
    <source>
        <dbReference type="PROSITE" id="PS50259"/>
    </source>
</evidence>
<dbReference type="AlphaFoldDB" id="A0AAD2JK92"/>
<organism evidence="13 14">
    <name type="scientific">Cylindrotheca closterium</name>
    <dbReference type="NCBI Taxonomy" id="2856"/>
    <lineage>
        <taxon>Eukaryota</taxon>
        <taxon>Sar</taxon>
        <taxon>Stramenopiles</taxon>
        <taxon>Ochrophyta</taxon>
        <taxon>Bacillariophyta</taxon>
        <taxon>Bacillariophyceae</taxon>
        <taxon>Bacillariophycidae</taxon>
        <taxon>Bacillariales</taxon>
        <taxon>Bacillariaceae</taxon>
        <taxon>Cylindrotheca</taxon>
    </lineage>
</organism>